<accession>A0ABX3WKH3</accession>
<evidence type="ECO:0000313" key="1">
    <source>
        <dbReference type="EMBL" id="OSI34340.1"/>
    </source>
</evidence>
<organism evidence="1 2">
    <name type="scientific">Neisseria dumasiana</name>
    <dbReference type="NCBI Taxonomy" id="1931275"/>
    <lineage>
        <taxon>Bacteria</taxon>
        <taxon>Pseudomonadati</taxon>
        <taxon>Pseudomonadota</taxon>
        <taxon>Betaproteobacteria</taxon>
        <taxon>Neisseriales</taxon>
        <taxon>Neisseriaceae</taxon>
        <taxon>Neisseria</taxon>
    </lineage>
</organism>
<keyword evidence="2" id="KW-1185">Reference proteome</keyword>
<comment type="caution">
    <text evidence="1">The sequence shown here is derived from an EMBL/GenBank/DDBJ whole genome shotgun (WGS) entry which is preliminary data.</text>
</comment>
<evidence type="ECO:0008006" key="3">
    <source>
        <dbReference type="Google" id="ProtNLM"/>
    </source>
</evidence>
<proteinExistence type="predicted"/>
<sequence>MVNMITFHIYAKIRTNAQINSLFYDVKVHDTKGSIILDVKKQPVKNNLIIGPHKTTRPIPLAAAPRYVKEIMLYKNVGGKMIPVRKHPFYIPYHLSEFTTEKVKPELLEATLDYFESSDGRGQEKKTQVSITNIKTRGLTNGEIKMLYPIFGDKIDYKKVKIHRKKFMPGHKPLWAMTPNGEMYTGEGHLYKDDYSTLQKSGGSLKHLFVHEMAHIWQYQKGDFVLARGAVLSCATGISGALDSIGANKLSDAVTPYEYSINDYVDVAPRNIGNEVRQRRFEEYNLEQQAEIIADYYALFIEKDESLVRSFNKKNIQHKHMYKEKVERVLKGN</sequence>
<gene>
    <name evidence="1" type="ORF">BV913_07280</name>
</gene>
<dbReference type="RefSeq" id="WP_085418477.1">
    <property type="nucleotide sequence ID" value="NZ_CP091509.1"/>
</dbReference>
<name>A0ABX3WKH3_9NEIS</name>
<evidence type="ECO:0000313" key="2">
    <source>
        <dbReference type="Proteomes" id="UP000193346"/>
    </source>
</evidence>
<dbReference type="EMBL" id="MTAC01000016">
    <property type="protein sequence ID" value="OSI34340.1"/>
    <property type="molecule type" value="Genomic_DNA"/>
</dbReference>
<dbReference type="Proteomes" id="UP000193346">
    <property type="component" value="Unassembled WGS sequence"/>
</dbReference>
<protein>
    <recommendedName>
        <fullName evidence="3">Type IV secretion protein Rhs</fullName>
    </recommendedName>
</protein>
<reference evidence="1 2" key="1">
    <citation type="submission" date="2017-01" db="EMBL/GenBank/DDBJ databases">
        <authorList>
            <person name="Wolfgang W.J."/>
            <person name="Cole J."/>
            <person name="Wroblewski D."/>
            <person name="Mcginnis J."/>
            <person name="Musser K.A."/>
        </authorList>
    </citation>
    <scope>NUCLEOTIDE SEQUENCE [LARGE SCALE GENOMIC DNA]</scope>
    <source>
        <strain evidence="1 2">93087</strain>
    </source>
</reference>